<dbReference type="HAMAP" id="MF_00270">
    <property type="entry name" value="Ribosomal_bS18"/>
    <property type="match status" value="1"/>
</dbReference>
<dbReference type="PANTHER" id="PTHR13479">
    <property type="entry name" value="30S RIBOSOMAL PROTEIN S18"/>
    <property type="match status" value="1"/>
</dbReference>
<feature type="compositionally biased region" description="Basic and acidic residues" evidence="7">
    <location>
        <begin position="68"/>
        <end position="80"/>
    </location>
</feature>
<feature type="compositionally biased region" description="Polar residues" evidence="7">
    <location>
        <begin position="82"/>
        <end position="94"/>
    </location>
</feature>
<evidence type="ECO:0000256" key="1">
    <source>
        <dbReference type="ARBA" id="ARBA00022730"/>
    </source>
</evidence>
<evidence type="ECO:0000313" key="8">
    <source>
        <dbReference type="EMBL" id="PIN06985.1"/>
    </source>
</evidence>
<organism evidence="8 9">
    <name type="scientific">Handroanthus impetiginosus</name>
    <dbReference type="NCBI Taxonomy" id="429701"/>
    <lineage>
        <taxon>Eukaryota</taxon>
        <taxon>Viridiplantae</taxon>
        <taxon>Streptophyta</taxon>
        <taxon>Embryophyta</taxon>
        <taxon>Tracheophyta</taxon>
        <taxon>Spermatophyta</taxon>
        <taxon>Magnoliopsida</taxon>
        <taxon>eudicotyledons</taxon>
        <taxon>Gunneridae</taxon>
        <taxon>Pentapetalae</taxon>
        <taxon>asterids</taxon>
        <taxon>lamiids</taxon>
        <taxon>Lamiales</taxon>
        <taxon>Bignoniaceae</taxon>
        <taxon>Crescentiina</taxon>
        <taxon>Tabebuia alliance</taxon>
        <taxon>Handroanthus</taxon>
    </lineage>
</organism>
<keyword evidence="3 6" id="KW-0689">Ribosomal protein</keyword>
<dbReference type="GO" id="GO:0003735">
    <property type="term" value="F:structural constituent of ribosome"/>
    <property type="evidence" value="ECO:0007669"/>
    <property type="project" value="InterPro"/>
</dbReference>
<keyword evidence="4 6" id="KW-0687">Ribonucleoprotein</keyword>
<comment type="similarity">
    <text evidence="6">Belongs to the bacterial ribosomal protein bS18 family.</text>
</comment>
<sequence>MKLIRSALAKAALSRQVQSPRVSRAFSSSPFSAMNDRQNLNSSGSVDDFEQRNFGDGNRSSMSSFYQKFDRAEKAHDRFGRPSTNDRQNLNSSESVDDFEQRIFGEGNRSSMSSFYQKLGKAEKAHDLSGRPSMNDRQKLNSSESVDDFEQRIFGDGNRSSMSSFYQRHDRAEKAHDRSGMGFSFGMGNRSSFMDDLDEGYNTLSDGMDYKLKKAATYFEFDPDEVTREDYAFRPDVNFSAGMTYDTKDLDLRRPGVRKPTRRSEFQTTTEEVLQKADFRNVKFLANFITEAGIIIKRSKTGISAKAQRKVAREIKTARSFGLMPFTTMGTKQFVYGMTMENEDLDFGYEAYEHNFVGDDRDEPTDA</sequence>
<dbReference type="STRING" id="429701.A0A2G9GP46"/>
<name>A0A2G9GP46_9LAMI</name>
<dbReference type="GO" id="GO:0006412">
    <property type="term" value="P:translation"/>
    <property type="evidence" value="ECO:0007669"/>
    <property type="project" value="InterPro"/>
</dbReference>
<proteinExistence type="inferred from homology"/>
<evidence type="ECO:0000256" key="5">
    <source>
        <dbReference type="ARBA" id="ARBA00035266"/>
    </source>
</evidence>
<dbReference type="NCBIfam" id="TIGR00165">
    <property type="entry name" value="S18"/>
    <property type="match status" value="1"/>
</dbReference>
<dbReference type="EMBL" id="NKXS01004255">
    <property type="protein sequence ID" value="PIN06985.1"/>
    <property type="molecule type" value="Genomic_DNA"/>
</dbReference>
<keyword evidence="2" id="KW-0694">RNA-binding</keyword>
<evidence type="ECO:0000256" key="7">
    <source>
        <dbReference type="SAM" id="MobiDB-lite"/>
    </source>
</evidence>
<dbReference type="PRINTS" id="PR00974">
    <property type="entry name" value="RIBOSOMALS18"/>
</dbReference>
<protein>
    <recommendedName>
        <fullName evidence="5">Small ribosomal subunit protein bS18c</fullName>
    </recommendedName>
</protein>
<keyword evidence="9" id="KW-1185">Reference proteome</keyword>
<keyword evidence="1" id="KW-0699">rRNA-binding</keyword>
<gene>
    <name evidence="8" type="ORF">CDL12_20454</name>
</gene>
<dbReference type="GO" id="GO:0005763">
    <property type="term" value="C:mitochondrial small ribosomal subunit"/>
    <property type="evidence" value="ECO:0007669"/>
    <property type="project" value="TreeGrafter"/>
</dbReference>
<evidence type="ECO:0000256" key="3">
    <source>
        <dbReference type="ARBA" id="ARBA00022980"/>
    </source>
</evidence>
<dbReference type="Gene3D" id="4.10.640.10">
    <property type="entry name" value="Ribosomal protein S18"/>
    <property type="match status" value="1"/>
</dbReference>
<dbReference type="OrthoDB" id="21463at2759"/>
<dbReference type="InterPro" id="IPR036870">
    <property type="entry name" value="Ribosomal_bS18_sf"/>
</dbReference>
<dbReference type="InterPro" id="IPR001648">
    <property type="entry name" value="Ribosomal_bS18"/>
</dbReference>
<accession>A0A2G9GP46</accession>
<dbReference type="GO" id="GO:0070181">
    <property type="term" value="F:small ribosomal subunit rRNA binding"/>
    <property type="evidence" value="ECO:0007669"/>
    <property type="project" value="TreeGrafter"/>
</dbReference>
<feature type="compositionally biased region" description="Basic and acidic residues" evidence="7">
    <location>
        <begin position="122"/>
        <end position="139"/>
    </location>
</feature>
<dbReference type="PANTHER" id="PTHR13479:SF65">
    <property type="entry name" value="F10K1.8 PROTEIN"/>
    <property type="match status" value="1"/>
</dbReference>
<evidence type="ECO:0000313" key="9">
    <source>
        <dbReference type="Proteomes" id="UP000231279"/>
    </source>
</evidence>
<evidence type="ECO:0000256" key="2">
    <source>
        <dbReference type="ARBA" id="ARBA00022884"/>
    </source>
</evidence>
<comment type="caution">
    <text evidence="8">The sequence shown here is derived from an EMBL/GenBank/DDBJ whole genome shotgun (WGS) entry which is preliminary data.</text>
</comment>
<reference evidence="9" key="1">
    <citation type="journal article" date="2018" name="Gigascience">
        <title>Genome assembly of the Pink Ipe (Handroanthus impetiginosus, Bignoniaceae), a highly valued, ecologically keystone Neotropical timber forest tree.</title>
        <authorList>
            <person name="Silva-Junior O.B."/>
            <person name="Grattapaglia D."/>
            <person name="Novaes E."/>
            <person name="Collevatti R.G."/>
        </authorList>
    </citation>
    <scope>NUCLEOTIDE SEQUENCE [LARGE SCALE GENOMIC DNA]</scope>
    <source>
        <strain evidence="9">cv. UFG-1</strain>
    </source>
</reference>
<dbReference type="Proteomes" id="UP000231279">
    <property type="component" value="Unassembled WGS sequence"/>
</dbReference>
<dbReference type="SUPFAM" id="SSF46911">
    <property type="entry name" value="Ribosomal protein S18"/>
    <property type="match status" value="1"/>
</dbReference>
<feature type="compositionally biased region" description="Polar residues" evidence="7">
    <location>
        <begin position="24"/>
        <end position="45"/>
    </location>
</feature>
<dbReference type="Pfam" id="PF01084">
    <property type="entry name" value="Ribosomal_S18"/>
    <property type="match status" value="1"/>
</dbReference>
<dbReference type="AlphaFoldDB" id="A0A2G9GP46"/>
<feature type="region of interest" description="Disordered" evidence="7">
    <location>
        <begin position="122"/>
        <end position="147"/>
    </location>
</feature>
<evidence type="ECO:0000256" key="4">
    <source>
        <dbReference type="ARBA" id="ARBA00023274"/>
    </source>
</evidence>
<feature type="region of interest" description="Disordered" evidence="7">
    <location>
        <begin position="24"/>
        <end position="100"/>
    </location>
</feature>
<evidence type="ECO:0000256" key="6">
    <source>
        <dbReference type="RuleBase" id="RU003910"/>
    </source>
</evidence>